<reference evidence="2" key="2">
    <citation type="journal article" date="2015" name="Data Brief">
        <title>Shoot transcriptome of the giant reed, Arundo donax.</title>
        <authorList>
            <person name="Barrero R.A."/>
            <person name="Guerrero F.D."/>
            <person name="Moolhuijzen P."/>
            <person name="Goolsby J.A."/>
            <person name="Tidwell J."/>
            <person name="Bellgard S.E."/>
            <person name="Bellgard M.I."/>
        </authorList>
    </citation>
    <scope>NUCLEOTIDE SEQUENCE</scope>
    <source>
        <tissue evidence="2">Shoot tissue taken approximately 20 cm above the soil surface</tissue>
    </source>
</reference>
<feature type="region of interest" description="Disordered" evidence="1">
    <location>
        <begin position="117"/>
        <end position="141"/>
    </location>
</feature>
<accession>A0A0A9G2L0</accession>
<protein>
    <submittedName>
        <fullName evidence="2">Uncharacterized protein</fullName>
    </submittedName>
</protein>
<evidence type="ECO:0000313" key="2">
    <source>
        <dbReference type="EMBL" id="JAE18737.1"/>
    </source>
</evidence>
<reference evidence="2" key="1">
    <citation type="submission" date="2014-09" db="EMBL/GenBank/DDBJ databases">
        <authorList>
            <person name="Magalhaes I.L.F."/>
            <person name="Oliveira U."/>
            <person name="Santos F.R."/>
            <person name="Vidigal T.H.D.A."/>
            <person name="Brescovit A.D."/>
            <person name="Santos A.J."/>
        </authorList>
    </citation>
    <scope>NUCLEOTIDE SEQUENCE</scope>
    <source>
        <tissue evidence="2">Shoot tissue taken approximately 20 cm above the soil surface</tissue>
    </source>
</reference>
<proteinExistence type="predicted"/>
<dbReference type="EMBL" id="GBRH01179159">
    <property type="protein sequence ID" value="JAE18737.1"/>
    <property type="molecule type" value="Transcribed_RNA"/>
</dbReference>
<dbReference type="AlphaFoldDB" id="A0A0A9G2L0"/>
<name>A0A0A9G2L0_ARUDO</name>
<organism evidence="2">
    <name type="scientific">Arundo donax</name>
    <name type="common">Giant reed</name>
    <name type="synonym">Donax arundinaceus</name>
    <dbReference type="NCBI Taxonomy" id="35708"/>
    <lineage>
        <taxon>Eukaryota</taxon>
        <taxon>Viridiplantae</taxon>
        <taxon>Streptophyta</taxon>
        <taxon>Embryophyta</taxon>
        <taxon>Tracheophyta</taxon>
        <taxon>Spermatophyta</taxon>
        <taxon>Magnoliopsida</taxon>
        <taxon>Liliopsida</taxon>
        <taxon>Poales</taxon>
        <taxon>Poaceae</taxon>
        <taxon>PACMAD clade</taxon>
        <taxon>Arundinoideae</taxon>
        <taxon>Arundineae</taxon>
        <taxon>Arundo</taxon>
    </lineage>
</organism>
<sequence>MAKSSFLPEKSWIFYRRWHSPPFHPRGPEHPDYRRDWNNQPNLECAQYGSNFNHGGYHSLGIDTAARYSLQVNDYGAYRPHTGVSVGGHGSVCGGRNGEYGVRSNYSFGWGHRPRTGGSVTDRYAPRLEETNNQPRGRPMF</sequence>
<evidence type="ECO:0000256" key="1">
    <source>
        <dbReference type="SAM" id="MobiDB-lite"/>
    </source>
</evidence>